<feature type="domain" description="NAD(P)-binding" evidence="2">
    <location>
        <begin position="44"/>
        <end position="203"/>
    </location>
</feature>
<dbReference type="InterPro" id="IPR036291">
    <property type="entry name" value="NAD(P)-bd_dom_sf"/>
</dbReference>
<sequence length="312" mass="32193">MIEHSDNATETTSTASHSTSAPAAVTGGAAAGTGASVGPVVVLGGSGKTGRRVAARLSERGVEVRAVSRSTSPRFDWTDRSTWAATLAGARAVYISYQPDLAAPGSDDAIAELTATARRAGVRKLVLLSGRGEPGAQRCEEIALHSGIDTTVVRCAWFHQNFSEDVQAEEVAAGRVVLPVDAVTEPFVDAEDIADVAVAALTEDGHTGEIYELTGPRALTFAEAVAEIATATGRDIEYQPIPLGDYTASLTDMGVPAEVVGALTHVFGTVLDGRNSHTADGVQRALGRPPRSFADYARRTAAAGGWPVAAAG</sequence>
<dbReference type="Proteomes" id="UP000565711">
    <property type="component" value="Unassembled WGS sequence"/>
</dbReference>
<organism evidence="3 4">
    <name type="scientific">Nocardia vermiculata</name>
    <dbReference type="NCBI Taxonomy" id="257274"/>
    <lineage>
        <taxon>Bacteria</taxon>
        <taxon>Bacillati</taxon>
        <taxon>Actinomycetota</taxon>
        <taxon>Actinomycetes</taxon>
        <taxon>Mycobacteriales</taxon>
        <taxon>Nocardiaceae</taxon>
        <taxon>Nocardia</taxon>
    </lineage>
</organism>
<dbReference type="RefSeq" id="WP_084475005.1">
    <property type="nucleotide sequence ID" value="NZ_JAAXOP010000014.1"/>
</dbReference>
<reference evidence="3 4" key="1">
    <citation type="submission" date="2020-04" db="EMBL/GenBank/DDBJ databases">
        <title>MicrobeNet Type strains.</title>
        <authorList>
            <person name="Nicholson A.C."/>
        </authorList>
    </citation>
    <scope>NUCLEOTIDE SEQUENCE [LARGE SCALE GENOMIC DNA]</scope>
    <source>
        <strain evidence="3 4">JCM 12354</strain>
    </source>
</reference>
<evidence type="ECO:0000313" key="4">
    <source>
        <dbReference type="Proteomes" id="UP000565711"/>
    </source>
</evidence>
<dbReference type="AlphaFoldDB" id="A0A846Y419"/>
<gene>
    <name evidence="3" type="ORF">HGA08_22585</name>
</gene>
<keyword evidence="4" id="KW-1185">Reference proteome</keyword>
<evidence type="ECO:0000256" key="1">
    <source>
        <dbReference type="SAM" id="MobiDB-lite"/>
    </source>
</evidence>
<accession>A0A846Y419</accession>
<dbReference type="InterPro" id="IPR016040">
    <property type="entry name" value="NAD(P)-bd_dom"/>
</dbReference>
<dbReference type="SUPFAM" id="SSF51735">
    <property type="entry name" value="NAD(P)-binding Rossmann-fold domains"/>
    <property type="match status" value="1"/>
</dbReference>
<proteinExistence type="predicted"/>
<dbReference type="Gene3D" id="3.40.50.720">
    <property type="entry name" value="NAD(P)-binding Rossmann-like Domain"/>
    <property type="match status" value="1"/>
</dbReference>
<name>A0A846Y419_9NOCA</name>
<dbReference type="Pfam" id="PF13460">
    <property type="entry name" value="NAD_binding_10"/>
    <property type="match status" value="1"/>
</dbReference>
<feature type="region of interest" description="Disordered" evidence="1">
    <location>
        <begin position="1"/>
        <end position="26"/>
    </location>
</feature>
<protein>
    <submittedName>
        <fullName evidence="3">NAD(P)H-binding protein</fullName>
    </submittedName>
</protein>
<evidence type="ECO:0000313" key="3">
    <source>
        <dbReference type="EMBL" id="NKY52995.1"/>
    </source>
</evidence>
<evidence type="ECO:0000259" key="2">
    <source>
        <dbReference type="Pfam" id="PF13460"/>
    </source>
</evidence>
<dbReference type="PANTHER" id="PTHR43162">
    <property type="match status" value="1"/>
</dbReference>
<dbReference type="InterPro" id="IPR051604">
    <property type="entry name" value="Ergot_Alk_Oxidoreductase"/>
</dbReference>
<dbReference type="PANTHER" id="PTHR43162:SF1">
    <property type="entry name" value="PRESTALK A DIFFERENTIATION PROTEIN A"/>
    <property type="match status" value="1"/>
</dbReference>
<comment type="caution">
    <text evidence="3">The sequence shown here is derived from an EMBL/GenBank/DDBJ whole genome shotgun (WGS) entry which is preliminary data.</text>
</comment>
<feature type="compositionally biased region" description="Low complexity" evidence="1">
    <location>
        <begin position="8"/>
        <end position="26"/>
    </location>
</feature>
<dbReference type="Gene3D" id="3.90.25.10">
    <property type="entry name" value="UDP-galactose 4-epimerase, domain 1"/>
    <property type="match status" value="1"/>
</dbReference>
<dbReference type="EMBL" id="JAAXOP010000014">
    <property type="protein sequence ID" value="NKY52995.1"/>
    <property type="molecule type" value="Genomic_DNA"/>
</dbReference>